<sequence length="249" mass="27198">MATASPHASAAYDGRPAPSDTEVTKHVLDDVSVTEKTLTVVASAEAYAMVAGGLIRACEAALSKHREGIPWTQVHMRIVSDNVPFKFEAQQLMEVVKEQKQLNSLRMVGSKKKMNTAHRVLADLAYVVGRLDMDTSRRTIVVCLLKDASLARETETFMRQIVPTGCYPDTVFLDATSLALRWPHAPDTKDADHAHARTSIDVDASHETGKADPKNADIARSRTPNNLDVSHEVTEAPSPSGRLETERSA</sequence>
<name>A0AAE0C7L8_9CHLO</name>
<feature type="region of interest" description="Disordered" evidence="1">
    <location>
        <begin position="1"/>
        <end position="21"/>
    </location>
</feature>
<gene>
    <name evidence="2" type="ORF">CYMTET_41727</name>
</gene>
<accession>A0AAE0C7L8</accession>
<evidence type="ECO:0000313" key="2">
    <source>
        <dbReference type="EMBL" id="KAK3248817.1"/>
    </source>
</evidence>
<dbReference type="Proteomes" id="UP001190700">
    <property type="component" value="Unassembled WGS sequence"/>
</dbReference>
<protein>
    <submittedName>
        <fullName evidence="2">Uncharacterized protein</fullName>
    </submittedName>
</protein>
<proteinExistence type="predicted"/>
<dbReference type="AlphaFoldDB" id="A0AAE0C7L8"/>
<evidence type="ECO:0000313" key="3">
    <source>
        <dbReference type="Proteomes" id="UP001190700"/>
    </source>
</evidence>
<comment type="caution">
    <text evidence="2">The sequence shown here is derived from an EMBL/GenBank/DDBJ whole genome shotgun (WGS) entry which is preliminary data.</text>
</comment>
<reference evidence="2 3" key="1">
    <citation type="journal article" date="2015" name="Genome Biol. Evol.">
        <title>Comparative Genomics of a Bacterivorous Green Alga Reveals Evolutionary Causalities and Consequences of Phago-Mixotrophic Mode of Nutrition.</title>
        <authorList>
            <person name="Burns J.A."/>
            <person name="Paasch A."/>
            <person name="Narechania A."/>
            <person name="Kim E."/>
        </authorList>
    </citation>
    <scope>NUCLEOTIDE SEQUENCE [LARGE SCALE GENOMIC DNA]</scope>
    <source>
        <strain evidence="2 3">PLY_AMNH</strain>
    </source>
</reference>
<feature type="region of interest" description="Disordered" evidence="1">
    <location>
        <begin position="199"/>
        <end position="249"/>
    </location>
</feature>
<feature type="compositionally biased region" description="Basic and acidic residues" evidence="1">
    <location>
        <begin position="199"/>
        <end position="220"/>
    </location>
</feature>
<organism evidence="2 3">
    <name type="scientific">Cymbomonas tetramitiformis</name>
    <dbReference type="NCBI Taxonomy" id="36881"/>
    <lineage>
        <taxon>Eukaryota</taxon>
        <taxon>Viridiplantae</taxon>
        <taxon>Chlorophyta</taxon>
        <taxon>Pyramimonadophyceae</taxon>
        <taxon>Pyramimonadales</taxon>
        <taxon>Pyramimonadaceae</taxon>
        <taxon>Cymbomonas</taxon>
    </lineage>
</organism>
<dbReference type="EMBL" id="LGRX02027780">
    <property type="protein sequence ID" value="KAK3248817.1"/>
    <property type="molecule type" value="Genomic_DNA"/>
</dbReference>
<evidence type="ECO:0000256" key="1">
    <source>
        <dbReference type="SAM" id="MobiDB-lite"/>
    </source>
</evidence>
<keyword evidence="3" id="KW-1185">Reference proteome</keyword>